<dbReference type="GO" id="GO:0006508">
    <property type="term" value="P:proteolysis"/>
    <property type="evidence" value="ECO:0007669"/>
    <property type="project" value="UniProtKB-KW"/>
</dbReference>
<evidence type="ECO:0000313" key="8">
    <source>
        <dbReference type="EMBL" id="MBD8528150.1"/>
    </source>
</evidence>
<accession>A0AAW3ZPP4</accession>
<dbReference type="InterPro" id="IPR002884">
    <property type="entry name" value="P_dom"/>
</dbReference>
<evidence type="ECO:0000256" key="1">
    <source>
        <dbReference type="ARBA" id="ARBA00004613"/>
    </source>
</evidence>
<evidence type="ECO:0000256" key="2">
    <source>
        <dbReference type="ARBA" id="ARBA00022525"/>
    </source>
</evidence>
<dbReference type="PROSITE" id="PS51829">
    <property type="entry name" value="P_HOMO_B"/>
    <property type="match status" value="1"/>
</dbReference>
<keyword evidence="4" id="KW-0378">Hydrolase</keyword>
<keyword evidence="9" id="KW-1185">Reference proteome</keyword>
<evidence type="ECO:0000256" key="6">
    <source>
        <dbReference type="ARBA" id="ARBA00023145"/>
    </source>
</evidence>
<dbReference type="AlphaFoldDB" id="A0AAW3ZPP4"/>
<dbReference type="GO" id="GO:0004252">
    <property type="term" value="F:serine-type endopeptidase activity"/>
    <property type="evidence" value="ECO:0007669"/>
    <property type="project" value="InterPro"/>
</dbReference>
<evidence type="ECO:0000256" key="4">
    <source>
        <dbReference type="ARBA" id="ARBA00022801"/>
    </source>
</evidence>
<dbReference type="InterPro" id="IPR008979">
    <property type="entry name" value="Galactose-bd-like_sf"/>
</dbReference>
<dbReference type="Proteomes" id="UP000613768">
    <property type="component" value="Unassembled WGS sequence"/>
</dbReference>
<dbReference type="EMBL" id="JACYTR010000088">
    <property type="protein sequence ID" value="MBD8528150.1"/>
    <property type="molecule type" value="Genomic_DNA"/>
</dbReference>
<dbReference type="FunFam" id="2.60.120.260:FF:000149">
    <property type="entry name" value="Leupeptin-inactivating enzyme 1"/>
    <property type="match status" value="1"/>
</dbReference>
<evidence type="ECO:0000313" key="9">
    <source>
        <dbReference type="Proteomes" id="UP000613768"/>
    </source>
</evidence>
<sequence length="218" mass="22886">MLRSSRPSLTAASGNALNYTMAVPAGATNLNFAMSGGSGDADMYVKFGSAPTTSSYDCRPYKSGNAETCSFATPQTGTYYVMLRAYTTFSGVSLTGSYSAGGGGTPSLFENTSDYTINDNSTIESPLTVSGRSGNAPSTLKVNVTIYHTYKGDLKVDLIAPDGSVYVLHNRSGGSADNVIGTFTVNASSELANGTWKLRVNDNANGDTGYLDKWSLQF</sequence>
<dbReference type="FunFam" id="2.60.120.380:FF:000013">
    <property type="entry name" value="Alkaline serine protease"/>
    <property type="match status" value="1"/>
</dbReference>
<evidence type="ECO:0000256" key="3">
    <source>
        <dbReference type="ARBA" id="ARBA00022670"/>
    </source>
</evidence>
<dbReference type="SUPFAM" id="SSF49785">
    <property type="entry name" value="Galactose-binding domain-like"/>
    <property type="match status" value="1"/>
</dbReference>
<name>A0AAW3ZPP4_9GAMM</name>
<dbReference type="GO" id="GO:0005576">
    <property type="term" value="C:extracellular region"/>
    <property type="evidence" value="ECO:0007669"/>
    <property type="project" value="UniProtKB-SubCell"/>
</dbReference>
<keyword evidence="6" id="KW-0865">Zymogen</keyword>
<keyword evidence="3" id="KW-0645">Protease</keyword>
<dbReference type="InterPro" id="IPR007280">
    <property type="entry name" value="Peptidase_C_arc/bac"/>
</dbReference>
<evidence type="ECO:0000259" key="7">
    <source>
        <dbReference type="PROSITE" id="PS51829"/>
    </source>
</evidence>
<dbReference type="Pfam" id="PF01483">
    <property type="entry name" value="P_proprotein"/>
    <property type="match status" value="1"/>
</dbReference>
<comment type="subcellular location">
    <subcellularLocation>
        <location evidence="1">Secreted</location>
    </subcellularLocation>
</comment>
<evidence type="ECO:0000256" key="5">
    <source>
        <dbReference type="ARBA" id="ARBA00022825"/>
    </source>
</evidence>
<keyword evidence="2" id="KW-0964">Secreted</keyword>
<feature type="domain" description="P/Homo B" evidence="7">
    <location>
        <begin position="104"/>
        <end position="218"/>
    </location>
</feature>
<dbReference type="Gene3D" id="2.60.120.260">
    <property type="entry name" value="Galactose-binding domain-like"/>
    <property type="match status" value="1"/>
</dbReference>
<reference evidence="8 9" key="1">
    <citation type="submission" date="2020-09" db="EMBL/GenBank/DDBJ databases">
        <title>Pseudoxanthomonas sp. CAU 1598 isolated from sand of Yaerae Beach.</title>
        <authorList>
            <person name="Kim W."/>
        </authorList>
    </citation>
    <scope>NUCLEOTIDE SEQUENCE [LARGE SCALE GENOMIC DNA]</scope>
    <source>
        <strain evidence="8 9">CAU 1598</strain>
    </source>
</reference>
<dbReference type="Gene3D" id="2.60.120.380">
    <property type="match status" value="1"/>
</dbReference>
<proteinExistence type="predicted"/>
<comment type="caution">
    <text evidence="8">The sequence shown here is derived from an EMBL/GenBank/DDBJ whole genome shotgun (WGS) entry which is preliminary data.</text>
</comment>
<keyword evidence="5" id="KW-0720">Serine protease</keyword>
<protein>
    <submittedName>
        <fullName evidence="8">Proprotein convertase P-domain-containing protein</fullName>
    </submittedName>
</protein>
<gene>
    <name evidence="8" type="ORF">IFO71_20570</name>
</gene>
<organism evidence="8 9">
    <name type="scientific">Pseudomarimonas arenosa</name>
    <dbReference type="NCBI Taxonomy" id="2774145"/>
    <lineage>
        <taxon>Bacteria</taxon>
        <taxon>Pseudomonadati</taxon>
        <taxon>Pseudomonadota</taxon>
        <taxon>Gammaproteobacteria</taxon>
        <taxon>Lysobacterales</taxon>
        <taxon>Lysobacteraceae</taxon>
        <taxon>Pseudomarimonas</taxon>
    </lineage>
</organism>
<dbReference type="Pfam" id="PF04151">
    <property type="entry name" value="PPC"/>
    <property type="match status" value="1"/>
</dbReference>